<keyword evidence="6 7" id="KW-0012">Acyltransferase</keyword>
<comment type="pathway">
    <text evidence="7">Amino-acid biosynthesis; L-arginine biosynthesis; N(2)-acetyl-L-ornithine from L-glutamate: step 1/4.</text>
</comment>
<dbReference type="EC" id="2.3.1.1" evidence="7"/>
<comment type="pathway">
    <text evidence="7">Amino-acid biosynthesis; L-arginine biosynthesis; L-ornithine and N-acetyl-L-glutamate from L-glutamate and N(2)-acetyl-L-ornithine (cyclic): step 1/1.</text>
</comment>
<evidence type="ECO:0000256" key="6">
    <source>
        <dbReference type="ARBA" id="ARBA00023315"/>
    </source>
</evidence>
<feature type="binding site" evidence="7">
    <location>
        <position position="238"/>
    </location>
    <ligand>
        <name>substrate</name>
    </ligand>
</feature>
<evidence type="ECO:0000256" key="1">
    <source>
        <dbReference type="ARBA" id="ARBA00022571"/>
    </source>
</evidence>
<feature type="site" description="Involved in the stabilization of negative charge on the oxyanion by the formation of the oxyanion hole" evidence="7">
    <location>
        <position position="174"/>
    </location>
</feature>
<feature type="site" description="Involved in the stabilization of negative charge on the oxyanion by the formation of the oxyanion hole" evidence="7">
    <location>
        <position position="173"/>
    </location>
</feature>
<dbReference type="SUPFAM" id="SSF56266">
    <property type="entry name" value="DmpA/ArgJ-like"/>
    <property type="match status" value="1"/>
</dbReference>
<keyword evidence="7" id="KW-0934">Plastid</keyword>
<dbReference type="Gene3D" id="3.60.70.12">
    <property type="entry name" value="L-amino peptidase D-ALA esterase/amidase"/>
    <property type="match status" value="1"/>
</dbReference>
<feature type="binding site" evidence="7">
    <location>
        <position position="212"/>
    </location>
    <ligand>
        <name>substrate</name>
    </ligand>
</feature>
<evidence type="ECO:0000313" key="9">
    <source>
        <dbReference type="Proteomes" id="UP001634393"/>
    </source>
</evidence>
<comment type="function">
    <text evidence="7">Catalyzes two activities which are involved in the cyclic version of arginine biosynthesis: the synthesis of acetylglutamate from glutamate and acetyl-CoA, and of ornithine by transacetylation between acetylornithine and glutamate.</text>
</comment>
<dbReference type="PANTHER" id="PTHR23100">
    <property type="entry name" value="ARGININE BIOSYNTHESIS BIFUNCTIONAL PROTEIN ARGJ"/>
    <property type="match status" value="1"/>
</dbReference>
<name>A0ABD3SNY7_9LAMI</name>
<evidence type="ECO:0000256" key="5">
    <source>
        <dbReference type="ARBA" id="ARBA00023268"/>
    </source>
</evidence>
<evidence type="ECO:0000256" key="4">
    <source>
        <dbReference type="ARBA" id="ARBA00022813"/>
    </source>
</evidence>
<dbReference type="Proteomes" id="UP001634393">
    <property type="component" value="Unassembled WGS sequence"/>
</dbReference>
<dbReference type="HAMAP" id="MF_01106">
    <property type="entry name" value="ArgJ"/>
    <property type="match status" value="1"/>
</dbReference>
<comment type="caution">
    <text evidence="7">Lacks conserved residue(s) required for the propagation of feature annotation.</text>
</comment>
<accession>A0ABD3SNY7</accession>
<gene>
    <name evidence="8" type="ORF">ACJIZ3_022011</name>
</gene>
<reference evidence="8 9" key="1">
    <citation type="submission" date="2024-12" db="EMBL/GenBank/DDBJ databases">
        <title>The unique morphological basis and parallel evolutionary history of personate flowers in Penstemon.</title>
        <authorList>
            <person name="Depatie T.H."/>
            <person name="Wessinger C.A."/>
        </authorList>
    </citation>
    <scope>NUCLEOTIDE SEQUENCE [LARGE SCALE GENOMIC DNA]</scope>
    <source>
        <strain evidence="8">WTNN_2</strain>
        <tissue evidence="8">Leaf</tissue>
    </source>
</reference>
<keyword evidence="7" id="KW-0150">Chloroplast</keyword>
<dbReference type="Gene3D" id="3.30.2330.10">
    <property type="entry name" value="arginine biosynthesis bifunctional protein suprefamily"/>
    <property type="match status" value="1"/>
</dbReference>
<feature type="chain" id="PRO_5044512882" description="Arginine biosynthesis bifunctional protein ArgJ alpha chain" evidence="7">
    <location>
        <begin position="1"/>
        <end position="248"/>
    </location>
</feature>
<feature type="site" description="Cleavage; by autolysis" evidence="7">
    <location>
        <begin position="248"/>
        <end position="249"/>
    </location>
</feature>
<dbReference type="GO" id="GO:0004042">
    <property type="term" value="F:L-glutamate N-acetyltransferase activity"/>
    <property type="evidence" value="ECO:0007669"/>
    <property type="project" value="UniProtKB-UniRule"/>
</dbReference>
<sequence length="367" mass="38404">MSLSVTHHVCIKFSELNKPEKKNSSSHLRIKTRVFAASIMTEEVSYIPAAPILLPEGPWHQIPGGVTAAKGFKAAGMYGGLRAVGEKPDLALVTCDVDAISAGAFTTNVVAAAPVLYCKEALNNSTTARAILINAGQANAATGDAGYQDVIECSHTLAELLQLKPGQVLIESTGVIGKRIKKDALLKSLPDLVNLLSPTVQGADSAAVAITTTDLVSKSVAIESEVGGTLVRVGGMGKGSGMIHPNMATMLGVITTDALVTSDVWRKMVRTAVNRSFNQITVDGDTSTNDCVIALASGLSGANQISSLNSSDAEHLQACLDAVCILLSLASHTVSSIKFVLLVSPELNPLDSLQSSLWLKKFISSHF</sequence>
<dbReference type="GO" id="GO:0004358">
    <property type="term" value="F:L-glutamate N-acetyltransferase activity, acting on acetyl-L-ornithine as donor"/>
    <property type="evidence" value="ECO:0007669"/>
    <property type="project" value="UniProtKB-UniRule"/>
</dbReference>
<feature type="binding site" evidence="7">
    <location>
        <position position="249"/>
    </location>
    <ligand>
        <name>substrate</name>
    </ligand>
</feature>
<proteinExistence type="inferred from homology"/>
<evidence type="ECO:0000256" key="3">
    <source>
        <dbReference type="ARBA" id="ARBA00022679"/>
    </source>
</evidence>
<dbReference type="EMBL" id="JBJXBP010000006">
    <property type="protein sequence ID" value="KAL3825982.1"/>
    <property type="molecule type" value="Genomic_DNA"/>
</dbReference>
<protein>
    <recommendedName>
        <fullName evidence="7">Arginine biosynthesis bifunctional protein ArgJ, chloroplastic</fullName>
    </recommendedName>
    <domain>
        <recommendedName>
            <fullName evidence="7">Glutamate N-acetyltransferase</fullName>
            <shortName evidence="7">GAT</shortName>
            <ecNumber evidence="7">2.3.1.35</ecNumber>
        </recommendedName>
        <alternativeName>
            <fullName evidence="7">Ornithine acetyltransferase</fullName>
            <shortName evidence="7">OATase</shortName>
        </alternativeName>
        <alternativeName>
            <fullName evidence="7">Ornithine transacetylase</fullName>
        </alternativeName>
    </domain>
    <domain>
        <recommendedName>
            <fullName evidence="7">Amino-acid acetyltransferase</fullName>
            <ecNumber evidence="7">2.3.1.1</ecNumber>
        </recommendedName>
        <alternativeName>
            <fullName evidence="7">N-acetylglutamate synthase</fullName>
            <shortName evidence="7">AGS</shortName>
        </alternativeName>
    </domain>
    <component>
        <recommendedName>
            <fullName evidence="7">Arginine biosynthesis bifunctional protein ArgJ alpha chain</fullName>
        </recommendedName>
    </component>
    <component>
        <recommendedName>
            <fullName evidence="7">Arginine biosynthesis bifunctional protein ArgJ beta chain</fullName>
        </recommendedName>
    </component>
</protein>
<comment type="caution">
    <text evidence="8">The sequence shown here is derived from an EMBL/GenBank/DDBJ whole genome shotgun (WGS) entry which is preliminary data.</text>
</comment>
<feature type="chain" id="PRO_5044512883" description="Arginine biosynthesis bifunctional protein ArgJ beta chain" evidence="7">
    <location>
        <begin position="249"/>
        <end position="367"/>
    </location>
</feature>
<organism evidence="8 9">
    <name type="scientific">Penstemon smallii</name>
    <dbReference type="NCBI Taxonomy" id="265156"/>
    <lineage>
        <taxon>Eukaryota</taxon>
        <taxon>Viridiplantae</taxon>
        <taxon>Streptophyta</taxon>
        <taxon>Embryophyta</taxon>
        <taxon>Tracheophyta</taxon>
        <taxon>Spermatophyta</taxon>
        <taxon>Magnoliopsida</taxon>
        <taxon>eudicotyledons</taxon>
        <taxon>Gunneridae</taxon>
        <taxon>Pentapetalae</taxon>
        <taxon>asterids</taxon>
        <taxon>lamiids</taxon>
        <taxon>Lamiales</taxon>
        <taxon>Plantaginaceae</taxon>
        <taxon>Cheloneae</taxon>
        <taxon>Penstemon</taxon>
    </lineage>
</organism>
<dbReference type="GO" id="GO:0006526">
    <property type="term" value="P:L-arginine biosynthetic process"/>
    <property type="evidence" value="ECO:0007669"/>
    <property type="project" value="UniProtKB-UniRule"/>
</dbReference>
<comment type="similarity">
    <text evidence="7">Belongs to the ArgJ family.</text>
</comment>
<dbReference type="EC" id="2.3.1.35" evidence="7"/>
<comment type="subcellular location">
    <subcellularLocation>
        <location evidence="7">Plastid</location>
        <location evidence="7">Chloroplast</location>
    </subcellularLocation>
</comment>
<evidence type="ECO:0000256" key="7">
    <source>
        <dbReference type="HAMAP-Rule" id="MF_03124"/>
    </source>
</evidence>
<keyword evidence="3 7" id="KW-0808">Transferase</keyword>
<comment type="catalytic activity">
    <reaction evidence="7">
        <text>L-glutamate + acetyl-CoA = N-acetyl-L-glutamate + CoA + H(+)</text>
        <dbReference type="Rhea" id="RHEA:24292"/>
        <dbReference type="ChEBI" id="CHEBI:15378"/>
        <dbReference type="ChEBI" id="CHEBI:29985"/>
        <dbReference type="ChEBI" id="CHEBI:44337"/>
        <dbReference type="ChEBI" id="CHEBI:57287"/>
        <dbReference type="ChEBI" id="CHEBI:57288"/>
        <dbReference type="EC" id="2.3.1.1"/>
    </reaction>
</comment>
<keyword evidence="9" id="KW-1185">Reference proteome</keyword>
<comment type="catalytic activity">
    <reaction evidence="7">
        <text>N(2)-acetyl-L-ornithine + L-glutamate = N-acetyl-L-glutamate + L-ornithine</text>
        <dbReference type="Rhea" id="RHEA:15349"/>
        <dbReference type="ChEBI" id="CHEBI:29985"/>
        <dbReference type="ChEBI" id="CHEBI:44337"/>
        <dbReference type="ChEBI" id="CHEBI:46911"/>
        <dbReference type="ChEBI" id="CHEBI:57805"/>
        <dbReference type="EC" id="2.3.1.35"/>
    </reaction>
</comment>
<evidence type="ECO:0000313" key="8">
    <source>
        <dbReference type="EMBL" id="KAL3825982.1"/>
    </source>
</evidence>
<feature type="active site" description="Nucleophile" evidence="7">
    <location>
        <position position="249"/>
    </location>
</feature>
<keyword evidence="2 7" id="KW-0028">Amino-acid biosynthesis</keyword>
<dbReference type="PANTHER" id="PTHR23100:SF0">
    <property type="entry name" value="ARGININE BIOSYNTHESIS BIFUNCTIONAL PROTEIN ARGJ, MITOCHONDRIAL"/>
    <property type="match status" value="1"/>
</dbReference>
<dbReference type="GO" id="GO:0009507">
    <property type="term" value="C:chloroplast"/>
    <property type="evidence" value="ECO:0007669"/>
    <property type="project" value="UniProtKB-SubCell"/>
</dbReference>
<dbReference type="InterPro" id="IPR002813">
    <property type="entry name" value="Arg_biosynth_ArgJ"/>
</dbReference>
<dbReference type="InterPro" id="IPR016117">
    <property type="entry name" value="ArgJ-like_dom_sf"/>
</dbReference>
<dbReference type="FunFam" id="3.60.70.12:FF:000001">
    <property type="entry name" value="Arginine biosynthesis bifunctional protein ArgJ, chloroplastic"/>
    <property type="match status" value="1"/>
</dbReference>
<comment type="subunit">
    <text evidence="7">Heterodimer of an alpha and a beta chain.</text>
</comment>
<dbReference type="AlphaFoldDB" id="A0ABD3SNY7"/>
<dbReference type="Pfam" id="PF01960">
    <property type="entry name" value="ArgJ"/>
    <property type="match status" value="1"/>
</dbReference>
<keyword evidence="1 7" id="KW-0055">Arginine biosynthesis</keyword>
<keyword evidence="5 7" id="KW-0511">Multifunctional enzyme</keyword>
<keyword evidence="4 7" id="KW-0068">Autocatalytic cleavage</keyword>
<evidence type="ECO:0000256" key="2">
    <source>
        <dbReference type="ARBA" id="ARBA00022605"/>
    </source>
</evidence>